<dbReference type="AlphaFoldDB" id="A0A1I7FRD8"/>
<reference evidence="3 4" key="1">
    <citation type="submission" date="2016-10" db="EMBL/GenBank/DDBJ databases">
        <authorList>
            <person name="de Groot N.N."/>
        </authorList>
    </citation>
    <scope>NUCLEOTIDE SEQUENCE [LARGE SCALE GENOMIC DNA]</scope>
    <source>
        <strain evidence="3 4">CGMCC 1.12333</strain>
    </source>
</reference>
<keyword evidence="1 2" id="KW-0732">Signal</keyword>
<dbReference type="Proteomes" id="UP000199138">
    <property type="component" value="Unassembled WGS sequence"/>
</dbReference>
<dbReference type="InterPro" id="IPR026444">
    <property type="entry name" value="Secre_tail"/>
</dbReference>
<evidence type="ECO:0000313" key="3">
    <source>
        <dbReference type="EMBL" id="SFU38566.1"/>
    </source>
</evidence>
<keyword evidence="4" id="KW-1185">Reference proteome</keyword>
<evidence type="ECO:0000313" key="4">
    <source>
        <dbReference type="Proteomes" id="UP000199138"/>
    </source>
</evidence>
<feature type="chain" id="PRO_5011642484" evidence="2">
    <location>
        <begin position="22"/>
        <end position="113"/>
    </location>
</feature>
<dbReference type="EMBL" id="FPBK01000002">
    <property type="protein sequence ID" value="SFU38566.1"/>
    <property type="molecule type" value="Genomic_DNA"/>
</dbReference>
<proteinExistence type="predicted"/>
<dbReference type="NCBIfam" id="TIGR04183">
    <property type="entry name" value="Por_Secre_tail"/>
    <property type="match status" value="1"/>
</dbReference>
<feature type="signal peptide" evidence="2">
    <location>
        <begin position="1"/>
        <end position="21"/>
    </location>
</feature>
<name>A0A1I7FRD8_9FLAO</name>
<sequence length="113" mass="13077">MKKFYFLLLLLSTLQIAQLQAASFTFPIVEDVVVLQKDEQVKVFYNKSSLYITGLNEKATIEIYNMLGKRVADFSNVQLTNNFNKRLSLPMNNIFIVSVQTENFKKTFKIVTK</sequence>
<protein>
    <submittedName>
        <fullName evidence="3">Por secretion system C-terminal sorting domain-containing protein</fullName>
    </submittedName>
</protein>
<accession>A0A1I7FRD8</accession>
<organism evidence="3 4">
    <name type="scientific">Pustulibacterium marinum</name>
    <dbReference type="NCBI Taxonomy" id="1224947"/>
    <lineage>
        <taxon>Bacteria</taxon>
        <taxon>Pseudomonadati</taxon>
        <taxon>Bacteroidota</taxon>
        <taxon>Flavobacteriia</taxon>
        <taxon>Flavobacteriales</taxon>
        <taxon>Flavobacteriaceae</taxon>
        <taxon>Pustulibacterium</taxon>
    </lineage>
</organism>
<gene>
    <name evidence="3" type="ORF">SAMN05216480_102134</name>
</gene>
<dbReference type="STRING" id="1224947.SAMN05216480_102134"/>
<evidence type="ECO:0000256" key="2">
    <source>
        <dbReference type="SAM" id="SignalP"/>
    </source>
</evidence>
<dbReference type="OrthoDB" id="1431965at2"/>
<dbReference type="RefSeq" id="WP_093023729.1">
    <property type="nucleotide sequence ID" value="NZ_FPBK01000002.1"/>
</dbReference>
<evidence type="ECO:0000256" key="1">
    <source>
        <dbReference type="ARBA" id="ARBA00022729"/>
    </source>
</evidence>